<accession>A0A8K0P8Y4</accession>
<evidence type="ECO:0000259" key="3">
    <source>
        <dbReference type="PROSITE" id="PS50888"/>
    </source>
</evidence>
<evidence type="ECO:0000313" key="4">
    <source>
        <dbReference type="EMBL" id="KAG8238341.1"/>
    </source>
</evidence>
<comment type="caution">
    <text evidence="4">The sequence shown here is derived from an EMBL/GenBank/DDBJ whole genome shotgun (WGS) entry which is preliminary data.</text>
</comment>
<protein>
    <recommendedName>
        <fullName evidence="3">BHLH domain-containing protein</fullName>
    </recommendedName>
</protein>
<dbReference type="InterPro" id="IPR050283">
    <property type="entry name" value="E-box_TF_Regulators"/>
</dbReference>
<feature type="domain" description="BHLH" evidence="3">
    <location>
        <begin position="61"/>
        <end position="116"/>
    </location>
</feature>
<dbReference type="Proteomes" id="UP000792457">
    <property type="component" value="Unassembled WGS sequence"/>
</dbReference>
<evidence type="ECO:0000313" key="5">
    <source>
        <dbReference type="Proteomes" id="UP000792457"/>
    </source>
</evidence>
<dbReference type="Gene3D" id="4.10.280.10">
    <property type="entry name" value="Helix-loop-helix DNA-binding domain"/>
    <property type="match status" value="1"/>
</dbReference>
<dbReference type="SMART" id="SM00353">
    <property type="entry name" value="HLH"/>
    <property type="match status" value="1"/>
</dbReference>
<evidence type="ECO:0000256" key="1">
    <source>
        <dbReference type="ARBA" id="ARBA00023125"/>
    </source>
</evidence>
<dbReference type="PANTHER" id="PTHR23349:SF108">
    <property type="entry name" value="BHLH DOMAIN-CONTAINING PROTEIN"/>
    <property type="match status" value="1"/>
</dbReference>
<dbReference type="Pfam" id="PF00010">
    <property type="entry name" value="HLH"/>
    <property type="match status" value="1"/>
</dbReference>
<dbReference type="InterPro" id="IPR011598">
    <property type="entry name" value="bHLH_dom"/>
</dbReference>
<dbReference type="AlphaFoldDB" id="A0A8K0P8Y4"/>
<dbReference type="OrthoDB" id="10048995at2759"/>
<dbReference type="CDD" id="cd19724">
    <property type="entry name" value="bHLH_TS_ASCL3_like"/>
    <property type="match status" value="1"/>
</dbReference>
<keyword evidence="5" id="KW-1185">Reference proteome</keyword>
<evidence type="ECO:0000256" key="2">
    <source>
        <dbReference type="SAM" id="MobiDB-lite"/>
    </source>
</evidence>
<organism evidence="4 5">
    <name type="scientific">Ladona fulva</name>
    <name type="common">Scarce chaser dragonfly</name>
    <name type="synonym">Libellula fulva</name>
    <dbReference type="NCBI Taxonomy" id="123851"/>
    <lineage>
        <taxon>Eukaryota</taxon>
        <taxon>Metazoa</taxon>
        <taxon>Ecdysozoa</taxon>
        <taxon>Arthropoda</taxon>
        <taxon>Hexapoda</taxon>
        <taxon>Insecta</taxon>
        <taxon>Pterygota</taxon>
        <taxon>Palaeoptera</taxon>
        <taxon>Odonata</taxon>
        <taxon>Epiprocta</taxon>
        <taxon>Anisoptera</taxon>
        <taxon>Libelluloidea</taxon>
        <taxon>Libellulidae</taxon>
        <taxon>Ladona</taxon>
    </lineage>
</organism>
<dbReference type="SUPFAM" id="SSF47459">
    <property type="entry name" value="HLH, helix-loop-helix DNA-binding domain"/>
    <property type="match status" value="1"/>
</dbReference>
<proteinExistence type="predicted"/>
<dbReference type="GO" id="GO:0032502">
    <property type="term" value="P:developmental process"/>
    <property type="evidence" value="ECO:0007669"/>
    <property type="project" value="TreeGrafter"/>
</dbReference>
<dbReference type="PROSITE" id="PS50888">
    <property type="entry name" value="BHLH"/>
    <property type="match status" value="1"/>
</dbReference>
<dbReference type="EMBL" id="KZ309337">
    <property type="protein sequence ID" value="KAG8238341.1"/>
    <property type="molecule type" value="Genomic_DNA"/>
</dbReference>
<reference evidence="4" key="1">
    <citation type="submission" date="2013-04" db="EMBL/GenBank/DDBJ databases">
        <authorList>
            <person name="Qu J."/>
            <person name="Murali S.C."/>
            <person name="Bandaranaike D."/>
            <person name="Bellair M."/>
            <person name="Blankenburg K."/>
            <person name="Chao H."/>
            <person name="Dinh H."/>
            <person name="Doddapaneni H."/>
            <person name="Downs B."/>
            <person name="Dugan-Rocha S."/>
            <person name="Elkadiri S."/>
            <person name="Gnanaolivu R.D."/>
            <person name="Hernandez B."/>
            <person name="Javaid M."/>
            <person name="Jayaseelan J.C."/>
            <person name="Lee S."/>
            <person name="Li M."/>
            <person name="Ming W."/>
            <person name="Munidasa M."/>
            <person name="Muniz J."/>
            <person name="Nguyen L."/>
            <person name="Ongeri F."/>
            <person name="Osuji N."/>
            <person name="Pu L.-L."/>
            <person name="Puazo M."/>
            <person name="Qu C."/>
            <person name="Quiroz J."/>
            <person name="Raj R."/>
            <person name="Weissenberger G."/>
            <person name="Xin Y."/>
            <person name="Zou X."/>
            <person name="Han Y."/>
            <person name="Richards S."/>
            <person name="Worley K."/>
            <person name="Muzny D."/>
            <person name="Gibbs R."/>
        </authorList>
    </citation>
    <scope>NUCLEOTIDE SEQUENCE</scope>
    <source>
        <strain evidence="4">Sampled in the wild</strain>
    </source>
</reference>
<dbReference type="GO" id="GO:0046983">
    <property type="term" value="F:protein dimerization activity"/>
    <property type="evidence" value="ECO:0007669"/>
    <property type="project" value="InterPro"/>
</dbReference>
<dbReference type="InterPro" id="IPR036638">
    <property type="entry name" value="HLH_DNA-bd_sf"/>
</dbReference>
<keyword evidence="1" id="KW-0238">DNA-binding</keyword>
<sequence length="139" mass="16132">MLEPCNFRESGRSAVWSADARAMDPFSPENRIPLPSEISGRTSTWRGCWTRGNDSATAEQPAVRKRNERERARVRNVNEGFERLKRFLPEKQRTKRNVPMSKVEVLKETIVYIRRLEIELGRINSNGYPSIEHRIDSCS</sequence>
<feature type="region of interest" description="Disordered" evidence="2">
    <location>
        <begin position="50"/>
        <end position="70"/>
    </location>
</feature>
<dbReference type="PANTHER" id="PTHR23349">
    <property type="entry name" value="BASIC HELIX-LOOP-HELIX TRANSCRIPTION FACTOR, TWIST"/>
    <property type="match status" value="1"/>
</dbReference>
<dbReference type="GO" id="GO:0000977">
    <property type="term" value="F:RNA polymerase II transcription regulatory region sequence-specific DNA binding"/>
    <property type="evidence" value="ECO:0007669"/>
    <property type="project" value="TreeGrafter"/>
</dbReference>
<dbReference type="GO" id="GO:0000981">
    <property type="term" value="F:DNA-binding transcription factor activity, RNA polymerase II-specific"/>
    <property type="evidence" value="ECO:0007669"/>
    <property type="project" value="TreeGrafter"/>
</dbReference>
<gene>
    <name evidence="4" type="ORF">J437_LFUL017202</name>
</gene>
<name>A0A8K0P8Y4_LADFU</name>
<reference evidence="4" key="2">
    <citation type="submission" date="2017-10" db="EMBL/GenBank/DDBJ databases">
        <title>Ladona fulva Genome sequencing and assembly.</title>
        <authorList>
            <person name="Murali S."/>
            <person name="Richards S."/>
            <person name="Bandaranaike D."/>
            <person name="Bellair M."/>
            <person name="Blankenburg K."/>
            <person name="Chao H."/>
            <person name="Dinh H."/>
            <person name="Doddapaneni H."/>
            <person name="Dugan-Rocha S."/>
            <person name="Elkadiri S."/>
            <person name="Gnanaolivu R."/>
            <person name="Hernandez B."/>
            <person name="Skinner E."/>
            <person name="Javaid M."/>
            <person name="Lee S."/>
            <person name="Li M."/>
            <person name="Ming W."/>
            <person name="Munidasa M."/>
            <person name="Muniz J."/>
            <person name="Nguyen L."/>
            <person name="Hughes D."/>
            <person name="Osuji N."/>
            <person name="Pu L.-L."/>
            <person name="Puazo M."/>
            <person name="Qu C."/>
            <person name="Quiroz J."/>
            <person name="Raj R."/>
            <person name="Weissenberger G."/>
            <person name="Xin Y."/>
            <person name="Zou X."/>
            <person name="Han Y."/>
            <person name="Worley K."/>
            <person name="Muzny D."/>
            <person name="Gibbs R."/>
        </authorList>
    </citation>
    <scope>NUCLEOTIDE SEQUENCE</scope>
    <source>
        <strain evidence="4">Sampled in the wild</strain>
    </source>
</reference>